<comment type="similarity">
    <text evidence="10">In the N-terminal section; belongs to the HesA/MoeB/ThiF family. UBA4 subfamily.</text>
</comment>
<evidence type="ECO:0000313" key="14">
    <source>
        <dbReference type="RefSeq" id="XP_021849058.2"/>
    </source>
</evidence>
<dbReference type="SMART" id="SM00450">
    <property type="entry name" value="RHOD"/>
    <property type="match status" value="1"/>
</dbReference>
<evidence type="ECO:0000256" key="4">
    <source>
        <dbReference type="ARBA" id="ARBA00022694"/>
    </source>
</evidence>
<comment type="pathway">
    <text evidence="10">Cofactor biosynthesis; molybdopterin biosynthesis.</text>
</comment>
<dbReference type="Gene3D" id="3.40.50.720">
    <property type="entry name" value="NAD(P)-binding Rossmann-like Domain"/>
    <property type="match status" value="1"/>
</dbReference>
<proteinExistence type="inferred from homology"/>
<evidence type="ECO:0000256" key="3">
    <source>
        <dbReference type="ARBA" id="ARBA00022679"/>
    </source>
</evidence>
<feature type="domain" description="Rhodanese" evidence="12">
    <location>
        <begin position="361"/>
        <end position="461"/>
    </location>
</feature>
<comment type="pathway">
    <text evidence="10">tRNA modification; 5-methoxycarbonylmethyl-2-thiouridine-tRNA biosynthesis.</text>
</comment>
<sequence length="463" mass="50396">MESQREEPNRKILDEIDALKAQKSDIEARISSLESQLRDSSLAKQCNGAFPSISTVASNHSRHGLPSDAIYRYSRHLLLPSFGVQGQSNLLKSSVLVVGAGGLGSPALLYLAACGVGRIGIVDHDVVELNNMHRQVIHTEAYIGKSKVESAAAACRSINSTIEIVEYREALRTSNALEIFSKFDLIIDATDNAPSRYMINDCCVVLKKPLVSGAAVGLEGQLTIYNYQGGPCYRCLFPTPPPVTACQRCSDSGVLGVVPGVIGILQALEAIKIASNVGEPLSGRMLLFDALSGRIRVVKIRGQSPQCEACGEKSTFNPEQFREFDYEKFTQTPLSTAPPKLNLIPVESRISCKEYNEKVVNGEAHILVDVRPAHHFDIISLPNSLNIPLSSLEARLSEISAALKEEETRKSVSGARLYTVCRRGNDSQRAVQLLHKLGFTSAKDIVGGLTSWQTEVDPDFPAY</sequence>
<dbReference type="GO" id="GO:0004792">
    <property type="term" value="F:thiosulfate-cyanide sulfurtransferase activity"/>
    <property type="evidence" value="ECO:0000318"/>
    <property type="project" value="GO_Central"/>
</dbReference>
<feature type="binding site" evidence="10">
    <location>
        <position position="232"/>
    </location>
    <ligand>
        <name>Zn(2+)</name>
        <dbReference type="ChEBI" id="CHEBI:29105"/>
    </ligand>
</feature>
<dbReference type="GO" id="GO:0002143">
    <property type="term" value="P:tRNA wobble position uridine thiolation"/>
    <property type="evidence" value="ECO:0007669"/>
    <property type="project" value="InterPro"/>
</dbReference>
<reference evidence="13" key="1">
    <citation type="journal article" date="2021" name="Nat. Commun.">
        <title>Genomic analyses provide insights into spinach domestication and the genetic basis of agronomic traits.</title>
        <authorList>
            <person name="Cai X."/>
            <person name="Sun X."/>
            <person name="Xu C."/>
            <person name="Sun H."/>
            <person name="Wang X."/>
            <person name="Ge C."/>
            <person name="Zhang Z."/>
            <person name="Wang Q."/>
            <person name="Fei Z."/>
            <person name="Jiao C."/>
            <person name="Wang Q."/>
        </authorList>
    </citation>
    <scope>NUCLEOTIDE SEQUENCE [LARGE SCALE GENOMIC DNA]</scope>
    <source>
        <strain evidence="13">cv. Varoflay</strain>
    </source>
</reference>
<evidence type="ECO:0000256" key="8">
    <source>
        <dbReference type="ARBA" id="ARBA00022840"/>
    </source>
</evidence>
<dbReference type="Pfam" id="PF00899">
    <property type="entry name" value="ThiF"/>
    <property type="match status" value="1"/>
</dbReference>
<comment type="cofactor">
    <cofactor evidence="10">
        <name>Zn(2+)</name>
        <dbReference type="ChEBI" id="CHEBI:29105"/>
    </cofactor>
    <text evidence="10">Binds 1 zinc ion per subunit.</text>
</comment>
<dbReference type="Pfam" id="PF00581">
    <property type="entry name" value="Rhodanese"/>
    <property type="match status" value="1"/>
</dbReference>
<feature type="active site" description="Cysteine persulfide intermediate; for sulfurtransferase activity" evidence="10">
    <location>
        <position position="421"/>
    </location>
</feature>
<evidence type="ECO:0000256" key="9">
    <source>
        <dbReference type="ARBA" id="ARBA00023268"/>
    </source>
</evidence>
<keyword evidence="14" id="KW-0548">Nucleotidyltransferase</keyword>
<dbReference type="EC" id="2.7.7.80" evidence="10"/>
<feature type="binding site" evidence="10">
    <location>
        <begin position="191"/>
        <end position="192"/>
    </location>
    <ligand>
        <name>ATP</name>
        <dbReference type="ChEBI" id="CHEBI:30616"/>
    </ligand>
</feature>
<feature type="coiled-coil region" evidence="11">
    <location>
        <begin position="9"/>
        <end position="36"/>
    </location>
</feature>
<dbReference type="GO" id="GO:0005737">
    <property type="term" value="C:cytoplasm"/>
    <property type="evidence" value="ECO:0000318"/>
    <property type="project" value="GO_Central"/>
</dbReference>
<feature type="binding site" evidence="10">
    <location>
        <position position="123"/>
    </location>
    <ligand>
        <name>ATP</name>
        <dbReference type="ChEBI" id="CHEBI:30616"/>
    </ligand>
</feature>
<comment type="catalytic activity">
    <reaction evidence="10">
        <text>[molybdopterin-synthase sulfur-carrier protein]-C-terminal Gly-Gly-AMP + S-sulfanyl-L-cysteinyl-[cysteine desulfurase] + AH2 = [molybdopterin-synthase sulfur-carrier protein]-C-terminal-Gly-aminoethanethioate + L-cysteinyl-[cysteine desulfurase] + A + AMP + 2 H(+)</text>
        <dbReference type="Rhea" id="RHEA:48612"/>
        <dbReference type="Rhea" id="RHEA-COMP:12157"/>
        <dbReference type="Rhea" id="RHEA-COMP:12158"/>
        <dbReference type="Rhea" id="RHEA-COMP:12159"/>
        <dbReference type="Rhea" id="RHEA-COMP:19907"/>
        <dbReference type="ChEBI" id="CHEBI:13193"/>
        <dbReference type="ChEBI" id="CHEBI:15378"/>
        <dbReference type="ChEBI" id="CHEBI:17499"/>
        <dbReference type="ChEBI" id="CHEBI:29950"/>
        <dbReference type="ChEBI" id="CHEBI:61963"/>
        <dbReference type="ChEBI" id="CHEBI:90618"/>
        <dbReference type="ChEBI" id="CHEBI:232372"/>
        <dbReference type="ChEBI" id="CHEBI:456215"/>
        <dbReference type="EC" id="2.8.1.11"/>
    </reaction>
</comment>
<evidence type="ECO:0000259" key="12">
    <source>
        <dbReference type="PROSITE" id="PS50206"/>
    </source>
</evidence>
<feature type="binding site" evidence="10">
    <location>
        <position position="147"/>
    </location>
    <ligand>
        <name>ATP</name>
        <dbReference type="ChEBI" id="CHEBI:30616"/>
    </ligand>
</feature>
<dbReference type="PANTHER" id="PTHR10953:SF102">
    <property type="entry name" value="ADENYLYLTRANSFERASE AND SULFURTRANSFERASE MOCS3"/>
    <property type="match status" value="1"/>
</dbReference>
<name>A0A9R0IGV7_SPIOL</name>
<dbReference type="RefSeq" id="XP_021849058.2">
    <property type="nucleotide sequence ID" value="XM_021993366.2"/>
</dbReference>
<feature type="binding site" evidence="10">
    <location>
        <position position="310"/>
    </location>
    <ligand>
        <name>Zn(2+)</name>
        <dbReference type="ChEBI" id="CHEBI:29105"/>
    </ligand>
</feature>
<evidence type="ECO:0000256" key="11">
    <source>
        <dbReference type="SAM" id="Coils"/>
    </source>
</evidence>
<keyword evidence="2 10" id="KW-0963">Cytoplasm</keyword>
<keyword evidence="11" id="KW-0175">Coiled coil</keyword>
<dbReference type="InterPro" id="IPR028885">
    <property type="entry name" value="MOCS3/Uba4"/>
</dbReference>
<dbReference type="InterPro" id="IPR001763">
    <property type="entry name" value="Rhodanese-like_dom"/>
</dbReference>
<feature type="binding site" evidence="10">
    <location>
        <position position="307"/>
    </location>
    <ligand>
        <name>Zn(2+)</name>
        <dbReference type="ChEBI" id="CHEBI:29105"/>
    </ligand>
</feature>
<keyword evidence="9 10" id="KW-0511">Multifunctional enzyme</keyword>
<dbReference type="GO" id="GO:0016779">
    <property type="term" value="F:nucleotidyltransferase activity"/>
    <property type="evidence" value="ECO:0000318"/>
    <property type="project" value="GO_Central"/>
</dbReference>
<keyword evidence="6 10" id="KW-0547">Nucleotide-binding</keyword>
<keyword evidence="8 10" id="KW-0067">ATP-binding</keyword>
<reference evidence="14" key="2">
    <citation type="submission" date="2025-08" db="UniProtKB">
        <authorList>
            <consortium name="RefSeq"/>
        </authorList>
    </citation>
    <scope>IDENTIFICATION</scope>
    <source>
        <tissue evidence="14">Leaf</tissue>
    </source>
</reference>
<dbReference type="PROSITE" id="PS50206">
    <property type="entry name" value="RHODANESE_3"/>
    <property type="match status" value="1"/>
</dbReference>
<dbReference type="AlphaFoldDB" id="A0A9R0IGV7"/>
<keyword evidence="7 10" id="KW-0862">Zinc</keyword>
<evidence type="ECO:0000256" key="10">
    <source>
        <dbReference type="HAMAP-Rule" id="MF_03049"/>
    </source>
</evidence>
<dbReference type="GO" id="GO:0061604">
    <property type="term" value="F:molybdopterin-synthase sulfurtransferase activity"/>
    <property type="evidence" value="ECO:0007669"/>
    <property type="project" value="UniProtKB-EC"/>
</dbReference>
<keyword evidence="4 10" id="KW-0819">tRNA processing</keyword>
<evidence type="ECO:0000256" key="6">
    <source>
        <dbReference type="ARBA" id="ARBA00022741"/>
    </source>
</evidence>
<dbReference type="Gene3D" id="3.40.250.10">
    <property type="entry name" value="Rhodanese-like domain"/>
    <property type="match status" value="1"/>
</dbReference>
<dbReference type="GeneID" id="110788718"/>
<feature type="binding site" evidence="10">
    <location>
        <position position="235"/>
    </location>
    <ligand>
        <name>Zn(2+)</name>
        <dbReference type="ChEBI" id="CHEBI:29105"/>
    </ligand>
</feature>
<protein>
    <recommendedName>
        <fullName evidence="10">Adenylyltransferase and sulfurtransferase MOCS3</fullName>
    </recommendedName>
    <alternativeName>
        <fullName evidence="10">Molybdenum cofactor synthesis protein 3</fullName>
    </alternativeName>
    <domain>
        <recommendedName>
            <fullName evidence="10">Molybdopterin-synthase adenylyltransferase</fullName>
            <ecNumber evidence="10">2.7.7.80</ecNumber>
        </recommendedName>
        <alternativeName>
            <fullName evidence="10">Adenylyltransferase MOCS3</fullName>
        </alternativeName>
        <alternativeName>
            <fullName evidence="10">Sulfur carrier protein MOCS2A adenylyltransferase</fullName>
        </alternativeName>
    </domain>
    <domain>
        <recommendedName>
            <fullName evidence="10">Molybdopterin-synthase sulfurtransferase</fullName>
            <ecNumber evidence="10">2.8.1.11</ecNumber>
        </recommendedName>
        <alternativeName>
            <fullName evidence="10">Sulfurtransferase MOCS3</fullName>
        </alternativeName>
        <alternativeName>
            <fullName evidence="10">Sulfur carrier protein MOCS2A sulfurtransferase</fullName>
        </alternativeName>
    </domain>
</protein>
<keyword evidence="3 10" id="KW-0808">Transferase</keyword>
<dbReference type="InterPro" id="IPR045886">
    <property type="entry name" value="ThiF/MoeB/HesA"/>
</dbReference>
<dbReference type="InterPro" id="IPR000594">
    <property type="entry name" value="ThiF_NAD_FAD-bd"/>
</dbReference>
<dbReference type="GO" id="GO:0006777">
    <property type="term" value="P:Mo-molybdopterin cofactor biosynthetic process"/>
    <property type="evidence" value="ECO:0007669"/>
    <property type="project" value="UniProtKB-UniRule"/>
</dbReference>
<gene>
    <name evidence="14" type="primary">LOC110788718</name>
    <name evidence="10" type="synonym">CNX5</name>
    <name evidence="10" type="synonym">MOCS3</name>
    <name evidence="10" type="synonym">UBA4</name>
</gene>
<keyword evidence="5 10" id="KW-0479">Metal-binding</keyword>
<dbReference type="GO" id="GO:0005524">
    <property type="term" value="F:ATP binding"/>
    <property type="evidence" value="ECO:0007669"/>
    <property type="project" value="UniProtKB-KW"/>
</dbReference>
<keyword evidence="10" id="KW-0501">Molybdenum cofactor biosynthesis</keyword>
<dbReference type="NCBIfam" id="NF004281">
    <property type="entry name" value="PRK05690.1"/>
    <property type="match status" value="1"/>
</dbReference>
<organism evidence="13 14">
    <name type="scientific">Spinacia oleracea</name>
    <name type="common">Spinach</name>
    <dbReference type="NCBI Taxonomy" id="3562"/>
    <lineage>
        <taxon>Eukaryota</taxon>
        <taxon>Viridiplantae</taxon>
        <taxon>Streptophyta</taxon>
        <taxon>Embryophyta</taxon>
        <taxon>Tracheophyta</taxon>
        <taxon>Spermatophyta</taxon>
        <taxon>Magnoliopsida</taxon>
        <taxon>eudicotyledons</taxon>
        <taxon>Gunneridae</taxon>
        <taxon>Pentapetalae</taxon>
        <taxon>Caryophyllales</taxon>
        <taxon>Chenopodiaceae</taxon>
        <taxon>Chenopodioideae</taxon>
        <taxon>Anserineae</taxon>
        <taxon>Spinacia</taxon>
    </lineage>
</organism>
<dbReference type="PANTHER" id="PTHR10953">
    <property type="entry name" value="UBIQUITIN-ACTIVATING ENZYME E1"/>
    <property type="match status" value="1"/>
</dbReference>
<dbReference type="GO" id="GO:0046872">
    <property type="term" value="F:metal ion binding"/>
    <property type="evidence" value="ECO:0007669"/>
    <property type="project" value="UniProtKB-KW"/>
</dbReference>
<evidence type="ECO:0000256" key="2">
    <source>
        <dbReference type="ARBA" id="ARBA00022490"/>
    </source>
</evidence>
<feature type="binding site" evidence="10">
    <location>
        <position position="102"/>
    </location>
    <ligand>
        <name>ATP</name>
        <dbReference type="ChEBI" id="CHEBI:30616"/>
    </ligand>
</feature>
<dbReference type="InterPro" id="IPR035985">
    <property type="entry name" value="Ubiquitin-activating_enz"/>
</dbReference>
<evidence type="ECO:0000256" key="5">
    <source>
        <dbReference type="ARBA" id="ARBA00022723"/>
    </source>
</evidence>
<evidence type="ECO:0000313" key="13">
    <source>
        <dbReference type="Proteomes" id="UP000813463"/>
    </source>
</evidence>
<dbReference type="CDD" id="cd00757">
    <property type="entry name" value="ThiF_MoeB_HesA_family"/>
    <property type="match status" value="1"/>
</dbReference>
<dbReference type="GO" id="GO:0061605">
    <property type="term" value="F:molybdopterin-synthase adenylyltransferase activity"/>
    <property type="evidence" value="ECO:0007669"/>
    <property type="project" value="UniProtKB-EC"/>
</dbReference>
<accession>A0A9R0IGV7</accession>
<dbReference type="GO" id="GO:0005829">
    <property type="term" value="C:cytosol"/>
    <property type="evidence" value="ECO:0007669"/>
    <property type="project" value="UniProtKB-SubCell"/>
</dbReference>
<comment type="function">
    <text evidence="10">Plays a central role in 2-thiolation of mcm(5)S(2)U at tRNA wobble positions of cytosolic tRNA(Lys), tRNA(Glu) and tRNA(Gln). Also essential during biosynthesis of the molybdenum cofactor. Acts by mediating the C-terminal thiocarboxylation of sulfur carriers URM1 and MOCS2A. Its N-terminus first activates URM1 and MOCS2A as acyl-adenylates (-COAMP), then the persulfide sulfur on the catalytic cysteine is transferred to URM1 and MOCS2A to form thiocarboxylation (-COSH) of their C-terminus. The reaction probably involves hydrogen sulfide that is generated from the persulfide intermediate and that acts as nucleophile towards URM1 and MOCS2A. Subsequently, a transient disulfide bond is formed. Does not use thiosulfate as sulfur donor; NFS1 probably acting as a sulfur donor for thiocarboxylation reactions.</text>
</comment>
<comment type="catalytic activity">
    <reaction evidence="10">
        <text>[molybdopterin-synthase sulfur-carrier protein]-C-terminal Gly-Gly + ATP + H(+) = [molybdopterin-synthase sulfur-carrier protein]-C-terminal Gly-Gly-AMP + diphosphate</text>
        <dbReference type="Rhea" id="RHEA:43616"/>
        <dbReference type="Rhea" id="RHEA-COMP:12159"/>
        <dbReference type="Rhea" id="RHEA-COMP:12202"/>
        <dbReference type="ChEBI" id="CHEBI:15378"/>
        <dbReference type="ChEBI" id="CHEBI:30616"/>
        <dbReference type="ChEBI" id="CHEBI:33019"/>
        <dbReference type="ChEBI" id="CHEBI:90618"/>
        <dbReference type="ChEBI" id="CHEBI:90778"/>
        <dbReference type="EC" id="2.7.7.80"/>
    </reaction>
</comment>
<dbReference type="EC" id="2.8.1.11" evidence="10"/>
<keyword evidence="13" id="KW-1185">Reference proteome</keyword>
<dbReference type="GO" id="GO:0042292">
    <property type="term" value="F:URM1 activating enzyme activity"/>
    <property type="evidence" value="ECO:0000318"/>
    <property type="project" value="GO_Central"/>
</dbReference>
<feature type="active site" description="Glycyl thioester intermediate; for adenylyltransferase activity" evidence="10">
    <location>
        <position position="249"/>
    </location>
</feature>
<dbReference type="Proteomes" id="UP000813463">
    <property type="component" value="Chromosome 4"/>
</dbReference>
<comment type="subcellular location">
    <subcellularLocation>
        <location evidence="1">Cytoplasm</location>
        <location evidence="1">Cytosol</location>
    </subcellularLocation>
</comment>
<evidence type="ECO:0000256" key="1">
    <source>
        <dbReference type="ARBA" id="ARBA00004514"/>
    </source>
</evidence>
<evidence type="ECO:0000256" key="7">
    <source>
        <dbReference type="ARBA" id="ARBA00022833"/>
    </source>
</evidence>
<dbReference type="SUPFAM" id="SSF69572">
    <property type="entry name" value="Activating enzymes of the ubiquitin-like proteins"/>
    <property type="match status" value="1"/>
</dbReference>
<dbReference type="HAMAP" id="MF_03049">
    <property type="entry name" value="MOCS3_Uba4"/>
    <property type="match status" value="1"/>
</dbReference>
<dbReference type="KEGG" id="soe:110788718"/>
<dbReference type="InterPro" id="IPR036873">
    <property type="entry name" value="Rhodanese-like_dom_sf"/>
</dbReference>
<feature type="binding site" evidence="10">
    <location>
        <begin position="130"/>
        <end position="134"/>
    </location>
    <ligand>
        <name>ATP</name>
        <dbReference type="ChEBI" id="CHEBI:30616"/>
    </ligand>
</feature>